<feature type="transmembrane region" description="Helical" evidence="2">
    <location>
        <begin position="71"/>
        <end position="91"/>
    </location>
</feature>
<feature type="region of interest" description="Disordered" evidence="1">
    <location>
        <begin position="1"/>
        <end position="25"/>
    </location>
</feature>
<feature type="compositionally biased region" description="Polar residues" evidence="1">
    <location>
        <begin position="1"/>
        <end position="13"/>
    </location>
</feature>
<proteinExistence type="predicted"/>
<accession>A0A2M8Q9H9</accession>
<protein>
    <submittedName>
        <fullName evidence="3">Uncharacterized protein</fullName>
    </submittedName>
</protein>
<keyword evidence="2" id="KW-1133">Transmembrane helix</keyword>
<sequence length="111" mass="11720">MTPHITQRPTTPAVSGKEANEMNTNPHKPIAMKALAIHALVIFAVGLAAFADGFVTGSSGSLDLWGGLLRFALINAATIMAAAVISVWMIGRYSSGRMAQNDNTPKREGEP</sequence>
<dbReference type="Proteomes" id="UP000230790">
    <property type="component" value="Unassembled WGS sequence"/>
</dbReference>
<feature type="transmembrane region" description="Helical" evidence="2">
    <location>
        <begin position="30"/>
        <end position="51"/>
    </location>
</feature>
<dbReference type="AlphaFoldDB" id="A0A2M8Q9H9"/>
<keyword evidence="2" id="KW-0812">Transmembrane</keyword>
<dbReference type="EMBL" id="PGTN01000200">
    <property type="protein sequence ID" value="PJF46451.1"/>
    <property type="molecule type" value="Genomic_DNA"/>
</dbReference>
<comment type="caution">
    <text evidence="3">The sequence shown here is derived from an EMBL/GenBank/DDBJ whole genome shotgun (WGS) entry which is preliminary data.</text>
</comment>
<evidence type="ECO:0000256" key="1">
    <source>
        <dbReference type="SAM" id="MobiDB-lite"/>
    </source>
</evidence>
<name>A0A2M8Q9H9_9CHLR</name>
<evidence type="ECO:0000256" key="2">
    <source>
        <dbReference type="SAM" id="Phobius"/>
    </source>
</evidence>
<keyword evidence="2" id="KW-0472">Membrane</keyword>
<evidence type="ECO:0000313" key="4">
    <source>
        <dbReference type="Proteomes" id="UP000230790"/>
    </source>
</evidence>
<organism evidence="3 4">
    <name type="scientific">Candidatus Thermofonsia Clade 3 bacterium</name>
    <dbReference type="NCBI Taxonomy" id="2364212"/>
    <lineage>
        <taxon>Bacteria</taxon>
        <taxon>Bacillati</taxon>
        <taxon>Chloroflexota</taxon>
        <taxon>Candidatus Thermofontia</taxon>
        <taxon>Candidatus Thermofonsia Clade 3</taxon>
    </lineage>
</organism>
<reference evidence="3 4" key="1">
    <citation type="submission" date="2017-11" db="EMBL/GenBank/DDBJ databases">
        <title>Evolution of Phototrophy in the Chloroflexi Phylum Driven by Horizontal Gene Transfer.</title>
        <authorList>
            <person name="Ward L.M."/>
            <person name="Hemp J."/>
            <person name="Shih P.M."/>
            <person name="Mcglynn S.E."/>
            <person name="Fischer W."/>
        </authorList>
    </citation>
    <scope>NUCLEOTIDE SEQUENCE [LARGE SCALE GENOMIC DNA]</scope>
    <source>
        <strain evidence="3">JP3_7</strain>
    </source>
</reference>
<evidence type="ECO:0000313" key="3">
    <source>
        <dbReference type="EMBL" id="PJF46451.1"/>
    </source>
</evidence>
<gene>
    <name evidence="3" type="ORF">CUN48_13730</name>
</gene>